<dbReference type="RefSeq" id="WP_417922466.1">
    <property type="nucleotide sequence ID" value="NZ_JBHSFS010000002.1"/>
</dbReference>
<dbReference type="Proteomes" id="UP001595990">
    <property type="component" value="Unassembled WGS sequence"/>
</dbReference>
<proteinExistence type="predicted"/>
<accession>A0ABV9BEY3</accession>
<sequence>MEIAVTSTEYVHVPIAATLDGSPVTLTTPPKLAFLTTSGNPAPGDWLTGQWQSGTARLLVGPVGGAITLVAGEYSVWVTWAAAAETPVYRAGTITAY</sequence>
<organism evidence="1 2">
    <name type="scientific">Streptomyces ehimensis</name>
    <dbReference type="NCBI Taxonomy" id="68195"/>
    <lineage>
        <taxon>Bacteria</taxon>
        <taxon>Bacillati</taxon>
        <taxon>Actinomycetota</taxon>
        <taxon>Actinomycetes</taxon>
        <taxon>Kitasatosporales</taxon>
        <taxon>Streptomycetaceae</taxon>
        <taxon>Streptomyces</taxon>
    </lineage>
</organism>
<gene>
    <name evidence="1" type="ORF">ACFPEN_06330</name>
</gene>
<evidence type="ECO:0000313" key="1">
    <source>
        <dbReference type="EMBL" id="MFC4512548.1"/>
    </source>
</evidence>
<evidence type="ECO:0000313" key="2">
    <source>
        <dbReference type="Proteomes" id="UP001595990"/>
    </source>
</evidence>
<name>A0ABV9BEY3_9ACTN</name>
<protein>
    <submittedName>
        <fullName evidence="1">Uncharacterized protein</fullName>
    </submittedName>
</protein>
<reference evidence="2" key="1">
    <citation type="journal article" date="2019" name="Int. J. Syst. Evol. Microbiol.">
        <title>The Global Catalogue of Microorganisms (GCM) 10K type strain sequencing project: providing services to taxonomists for standard genome sequencing and annotation.</title>
        <authorList>
            <consortium name="The Broad Institute Genomics Platform"/>
            <consortium name="The Broad Institute Genome Sequencing Center for Infectious Disease"/>
            <person name="Wu L."/>
            <person name="Ma J."/>
        </authorList>
    </citation>
    <scope>NUCLEOTIDE SEQUENCE [LARGE SCALE GENOMIC DNA]</scope>
    <source>
        <strain evidence="2">CECT 8064</strain>
    </source>
</reference>
<comment type="caution">
    <text evidence="1">The sequence shown here is derived from an EMBL/GenBank/DDBJ whole genome shotgun (WGS) entry which is preliminary data.</text>
</comment>
<keyword evidence="2" id="KW-1185">Reference proteome</keyword>
<dbReference type="EMBL" id="JBHSFS010000002">
    <property type="protein sequence ID" value="MFC4512548.1"/>
    <property type="molecule type" value="Genomic_DNA"/>
</dbReference>